<evidence type="ECO:0000256" key="2">
    <source>
        <dbReference type="ARBA" id="ARBA00022490"/>
    </source>
</evidence>
<proteinExistence type="predicted"/>
<evidence type="ECO:0000256" key="6">
    <source>
        <dbReference type="SAM" id="MobiDB-lite"/>
    </source>
</evidence>
<dbReference type="PANTHER" id="PTHR18905">
    <property type="entry name" value="NINEIN"/>
    <property type="match status" value="1"/>
</dbReference>
<keyword evidence="5" id="KW-0175">Coiled coil</keyword>
<dbReference type="Proteomes" id="UP001652627">
    <property type="component" value="Chromosome 4"/>
</dbReference>
<evidence type="ECO:0000256" key="1">
    <source>
        <dbReference type="ARBA" id="ARBA00004300"/>
    </source>
</evidence>
<feature type="coiled-coil region" evidence="5">
    <location>
        <begin position="364"/>
        <end position="566"/>
    </location>
</feature>
<evidence type="ECO:0000313" key="9">
    <source>
        <dbReference type="RefSeq" id="XP_067151284.1"/>
    </source>
</evidence>
<reference evidence="9" key="1">
    <citation type="submission" date="2025-08" db="UniProtKB">
        <authorList>
            <consortium name="RefSeq"/>
        </authorList>
    </citation>
    <scope>IDENTIFICATION</scope>
    <source>
        <tissue evidence="9">Blood</tissue>
    </source>
</reference>
<accession>A0ABM4EF36</accession>
<feature type="coiled-coil region" evidence="5">
    <location>
        <begin position="1319"/>
        <end position="1404"/>
    </location>
</feature>
<dbReference type="GeneID" id="106491615"/>
<feature type="domain" description="EF-hand" evidence="7">
    <location>
        <begin position="8"/>
        <end position="43"/>
    </location>
</feature>
<dbReference type="PANTHER" id="PTHR18905:SF11">
    <property type="entry name" value="NINEIN"/>
    <property type="match status" value="1"/>
</dbReference>
<feature type="coiled-coil region" evidence="5">
    <location>
        <begin position="633"/>
        <end position="1064"/>
    </location>
</feature>
<keyword evidence="4" id="KW-0206">Cytoskeleton</keyword>
<evidence type="ECO:0000313" key="8">
    <source>
        <dbReference type="Proteomes" id="UP001652627"/>
    </source>
</evidence>
<evidence type="ECO:0000259" key="7">
    <source>
        <dbReference type="PROSITE" id="PS50222"/>
    </source>
</evidence>
<feature type="coiled-coil region" evidence="5">
    <location>
        <begin position="1984"/>
        <end position="2099"/>
    </location>
</feature>
<feature type="coiled-coil region" evidence="5">
    <location>
        <begin position="1495"/>
        <end position="1809"/>
    </location>
</feature>
<dbReference type="RefSeq" id="XP_067151284.1">
    <property type="nucleotide sequence ID" value="XM_067295183.1"/>
</dbReference>
<feature type="region of interest" description="Disordered" evidence="6">
    <location>
        <begin position="1113"/>
        <end position="1135"/>
    </location>
</feature>
<name>A0ABM4EF36_9AVES</name>
<feature type="compositionally biased region" description="Basic and acidic residues" evidence="6">
    <location>
        <begin position="144"/>
        <end position="153"/>
    </location>
</feature>
<feature type="coiled-coil region" evidence="5">
    <location>
        <begin position="1835"/>
        <end position="1936"/>
    </location>
</feature>
<feature type="compositionally biased region" description="Basic and acidic residues" evidence="6">
    <location>
        <begin position="1113"/>
        <end position="1133"/>
    </location>
</feature>
<feature type="region of interest" description="Disordered" evidence="6">
    <location>
        <begin position="129"/>
        <end position="154"/>
    </location>
</feature>
<gene>
    <name evidence="9" type="primary">NIN</name>
</gene>
<sequence length="2123" mass="245830">MDEAEQDQYEARLKELFDSFDGTGTGSLGREELADLCHVLHLEEVAPALQQTLLRGNLLGRVHFDQFKEALILILSRTLSNEEPFQEPGSSPEAQPKFIKGGKRYGRRSLPECPAPAGGFAEVTVIAPPPPSEGARPPHVGTGGREEHWKTQDSEEYEAEGQLRFWNPDDLTASQSAAVSAPDWVEEKLREVCEHLGVARDGHLHRKKLVSICEQYGLQNVDAEVLEEVFHNLEQDGTMSVEDFFYGLFKNGKSLTPSASTPYRQLKRHLSMQSFDESGRRTTTPSAMTSTIGFRVFSSLDDGMGYACVEGILDTWHEEGVENSHEILKALDFSLDGKVNLTELTLALENELLITKNGIYQAALASFKTEIRHLLERVDQVAREKEKLRSDLEKAERLKSLMASEVDDHHAAIERRNEYNLRKLDEEYKERIAALKNELRKEREQILQQANKQRLDLEQEIEKLKTEENYIRDRLTLSLKENSRLESELLETGEKLAEYESLASKLQRNLENVLAEKFGDLDPSSAEFFLQEERLAQMRSEYELQCRELQDQIDELQSELEEYRAQGKVFRPSLKNSLSEEFDMDIKNHSNSGIEPDQGLGSEDCNPLNMSIEAEMVIEQMKEQHDRDVHHLQQELEDTVSHYEKQLDETKIHCEKEQEDMRKKYAEEMHVMEKQIIGLKNQIAELQGETAVLREQQERLGCKHNDEKNKLQISFNEEKANLQELLRQEHEEDVRVKLEEVNEKFSREREELIQNGVWVEEKMRVLVQTLQEEKGELERDFRERLKRVAEMHALEKEELQQELLRKHRQELEEEREKMESDYNRRASHAETEFSVSTQTLVNKYEEMIQNLEGRYQRELHELAEQQREERSQWEFEKDEVVQEVAEAQEQLKERLANEKAVSLALTQEKELLEKNFKEEVNKLVCEKEQLQKELQDLKNATEKQENKLSDKIIQLQNDHEKELKNKEEFISMMEENGRLVSQKLERLDSEHKQEKEELNSKLLALESLNKDICARAEREKAEMNLEISNLQEKIQKLQWETLNFSTLQNHYRVLENEYAKAKRKIASFSGMEHPGDDADVLRSLQKVHEQAVKENVRMASEIVRLQQRLQAVEREPVGRASSDHANSDSERSQLQDTLDPLAEGLPSDCKDTDKGTDSDVFPLLEAITDLTEMTEVCSSLEKPCDETRAKSLAPKVQVCQVPGSTMALETGCSHGSDKKQELVSIVPLLQKKQRDLEKTLERVPRLKMLHNDIRQNIHLVNNRIATKNKGFFSDASKLRIELEEAEELTGASLQLEHVSGSTKEKGDLKNTIPQLWKRIEELEERLMAQAKLLSLQEEIQVENEGLKSKMIELAEKNKVLEDNLPKLRSLHRKLEESNLETIKLREEKTQLLRKVKELEDIQEQYAQGKTDASSEKLRPQCQLGKAEERTATFKVLQDKHAQCDIMLKESSMEKREQQELNRKLKVAPLINRNDMHPHEEKEDWSTVTHGLQSTCTELQQKVDLLRCEAEKLREENAVLKNEVTLLNEEGSASNLKLRELNGSREEMRQKIEAVRKEKVAVQKMVDNLKKQVVDLKTRNQQLDSENTELSQRNSQNQADVQDLNQQLARVLKQKEREAGKCSLEEWEKERLLLKEELENSKIKSSNMVSSLEMELSKMKVQAHILEQENHILKQELEKTKQLPRCSDLSDLQNEVSSLLTKNEKLLKEKEALSEELNRCIDKVAKVSFLENAIASLKQEQKSWEQQSQTLKTQLAVSQEKAQSLDETLQNTNLQLSRLKADLRVAQQEKETLKQEAVSLHKQLQNANEKNRVLALAVPSSGLQDQQKKLHWDELDQLTKQEQQLLRQENERLQREVQNTKADLTHSREKIRQLESTVLSLKHQKHQSQSGIVKAIEQEKLSLKRECEQLQKELSSANRKISQMNSLERELETSSENEGLRKKQVKLDDQLMEMLHSSASAMLSQSPHSRELQQQGCAMVPKEQFLQLQHQLLQAERSRQRLQEELENRPSETNMPQGGHEQLLKMMEERMMDVEQKLRLVKRLLQDKVNQLKEQLSKNTKADAMVKDLYVENAQLLKALEMTEQRQKTAEKKNYLLEEKIANLNKIVKNLASPSFNSAAELRS</sequence>
<organism evidence="8 9">
    <name type="scientific">Apteryx mantelli</name>
    <name type="common">North Island brown kiwi</name>
    <dbReference type="NCBI Taxonomy" id="2696672"/>
    <lineage>
        <taxon>Eukaryota</taxon>
        <taxon>Metazoa</taxon>
        <taxon>Chordata</taxon>
        <taxon>Craniata</taxon>
        <taxon>Vertebrata</taxon>
        <taxon>Euteleostomi</taxon>
        <taxon>Archelosauria</taxon>
        <taxon>Archosauria</taxon>
        <taxon>Dinosauria</taxon>
        <taxon>Saurischia</taxon>
        <taxon>Theropoda</taxon>
        <taxon>Coelurosauria</taxon>
        <taxon>Aves</taxon>
        <taxon>Palaeognathae</taxon>
        <taxon>Apterygiformes</taxon>
        <taxon>Apterygidae</taxon>
        <taxon>Apteryx</taxon>
    </lineage>
</organism>
<keyword evidence="3" id="KW-0597">Phosphoprotein</keyword>
<comment type="subcellular location">
    <subcellularLocation>
        <location evidence="1">Cytoplasm</location>
        <location evidence="1">Cytoskeleton</location>
        <location evidence="1">Microtubule organizing center</location>
        <location evidence="1">Centrosome</location>
    </subcellularLocation>
</comment>
<dbReference type="InterPro" id="IPR002048">
    <property type="entry name" value="EF_hand_dom"/>
</dbReference>
<evidence type="ECO:0000256" key="5">
    <source>
        <dbReference type="SAM" id="Coils"/>
    </source>
</evidence>
<dbReference type="PROSITE" id="PS50222">
    <property type="entry name" value="EF_HAND_2"/>
    <property type="match status" value="1"/>
</dbReference>
<evidence type="ECO:0000256" key="4">
    <source>
        <dbReference type="ARBA" id="ARBA00023212"/>
    </source>
</evidence>
<keyword evidence="8" id="KW-1185">Reference proteome</keyword>
<dbReference type="SUPFAM" id="SSF47473">
    <property type="entry name" value="EF-hand"/>
    <property type="match status" value="1"/>
</dbReference>
<keyword evidence="2" id="KW-0963">Cytoplasm</keyword>
<protein>
    <submittedName>
        <fullName evidence="9">Ninein</fullName>
    </submittedName>
</protein>
<evidence type="ECO:0000256" key="3">
    <source>
        <dbReference type="ARBA" id="ARBA00022553"/>
    </source>
</evidence>
<dbReference type="InterPro" id="IPR011992">
    <property type="entry name" value="EF-hand-dom_pair"/>
</dbReference>